<sequence>MRQLVLRIVLSVLLHTLTTFSRAQTWEAVNPPLNLFNGTIFATTVDVSGHIYAGGGFKNGSYKNFVAVWNGTDWTEPGAGATGLNANSSILTLASYGDTVYAAGAFTNRSSQYYVAKWNGSAWSELDRNSSLRANGFIYSLAVDRSGNVYAAGSFTDTTGKYYVAKWDGTARRGASWELAPMH</sequence>
<keyword evidence="3" id="KW-1185">Reference proteome</keyword>
<gene>
    <name evidence="2" type="ORF">OCK74_17345</name>
</gene>
<evidence type="ECO:0000256" key="1">
    <source>
        <dbReference type="SAM" id="SignalP"/>
    </source>
</evidence>
<dbReference type="InterPro" id="IPR011043">
    <property type="entry name" value="Gal_Oxase/kelch_b-propeller"/>
</dbReference>
<comment type="caution">
    <text evidence="2">The sequence shown here is derived from an EMBL/GenBank/DDBJ whole genome shotgun (WGS) entry which is preliminary data.</text>
</comment>
<feature type="chain" id="PRO_5040875276" evidence="1">
    <location>
        <begin position="24"/>
        <end position="183"/>
    </location>
</feature>
<organism evidence="2 3">
    <name type="scientific">Paraflavisolibacter caeni</name>
    <dbReference type="NCBI Taxonomy" id="2982496"/>
    <lineage>
        <taxon>Bacteria</taxon>
        <taxon>Pseudomonadati</taxon>
        <taxon>Bacteroidota</taxon>
        <taxon>Chitinophagia</taxon>
        <taxon>Chitinophagales</taxon>
        <taxon>Chitinophagaceae</taxon>
        <taxon>Paraflavisolibacter</taxon>
    </lineage>
</organism>
<proteinExistence type="predicted"/>
<dbReference type="EMBL" id="JAOTIF010000016">
    <property type="protein sequence ID" value="MCU7550889.1"/>
    <property type="molecule type" value="Genomic_DNA"/>
</dbReference>
<dbReference type="SUPFAM" id="SSF50965">
    <property type="entry name" value="Galactose oxidase, central domain"/>
    <property type="match status" value="1"/>
</dbReference>
<evidence type="ECO:0000313" key="3">
    <source>
        <dbReference type="Proteomes" id="UP001155483"/>
    </source>
</evidence>
<dbReference type="Proteomes" id="UP001155483">
    <property type="component" value="Unassembled WGS sequence"/>
</dbReference>
<dbReference type="RefSeq" id="WP_279298328.1">
    <property type="nucleotide sequence ID" value="NZ_JAOTIF010000016.1"/>
</dbReference>
<accession>A0A9X2XPH3</accession>
<evidence type="ECO:0000313" key="2">
    <source>
        <dbReference type="EMBL" id="MCU7550889.1"/>
    </source>
</evidence>
<dbReference type="AlphaFoldDB" id="A0A9X2XPH3"/>
<feature type="signal peptide" evidence="1">
    <location>
        <begin position="1"/>
        <end position="23"/>
    </location>
</feature>
<protein>
    <submittedName>
        <fullName evidence="2">Uncharacterized protein</fullName>
    </submittedName>
</protein>
<name>A0A9X2XPH3_9BACT</name>
<keyword evidence="1" id="KW-0732">Signal</keyword>
<reference evidence="2" key="2">
    <citation type="submission" date="2023-04" db="EMBL/GenBank/DDBJ databases">
        <title>Paracnuella aquatica gen. nov., sp. nov., a member of the family Chitinophagaceae isolated from a hot spring.</title>
        <authorList>
            <person name="Wang C."/>
        </authorList>
    </citation>
    <scope>NUCLEOTIDE SEQUENCE</scope>
    <source>
        <strain evidence="2">LB-8</strain>
    </source>
</reference>
<reference evidence="2" key="1">
    <citation type="submission" date="2022-09" db="EMBL/GenBank/DDBJ databases">
        <authorList>
            <person name="Yuan C."/>
            <person name="Ke Z."/>
        </authorList>
    </citation>
    <scope>NUCLEOTIDE SEQUENCE</scope>
    <source>
        <strain evidence="2">LB-8</strain>
    </source>
</reference>